<evidence type="ECO:0000256" key="2">
    <source>
        <dbReference type="ARBA" id="ARBA00022448"/>
    </source>
</evidence>
<gene>
    <name evidence="6" type="ORF">F1C12_11050</name>
</gene>
<dbReference type="PANTHER" id="PTHR43067">
    <property type="entry name" value="OLIGOPEPTIDE/DIPEPTIDE ABC TRANSPORTER, ATPASE SUBUNIT"/>
    <property type="match status" value="1"/>
</dbReference>
<dbReference type="SUPFAM" id="SSF52540">
    <property type="entry name" value="P-loop containing nucleoside triphosphate hydrolases"/>
    <property type="match status" value="1"/>
</dbReference>
<keyword evidence="2" id="KW-0813">Transport</keyword>
<feature type="domain" description="ABC transporter" evidence="5">
    <location>
        <begin position="65"/>
        <end position="322"/>
    </location>
</feature>
<dbReference type="GO" id="GO:0016887">
    <property type="term" value="F:ATP hydrolysis activity"/>
    <property type="evidence" value="ECO:0007669"/>
    <property type="project" value="InterPro"/>
</dbReference>
<dbReference type="NCBIfam" id="TIGR01727">
    <property type="entry name" value="oligo_HPY"/>
    <property type="match status" value="1"/>
</dbReference>
<dbReference type="InterPro" id="IPR027417">
    <property type="entry name" value="P-loop_NTPase"/>
</dbReference>
<dbReference type="Gene3D" id="3.40.50.300">
    <property type="entry name" value="P-loop containing nucleotide triphosphate hydrolases"/>
    <property type="match status" value="1"/>
</dbReference>
<proteinExistence type="inferred from homology"/>
<dbReference type="KEGG" id="lse:F1C12_11050"/>
<dbReference type="InterPro" id="IPR013563">
    <property type="entry name" value="Oligopep_ABC_C"/>
</dbReference>
<dbReference type="Pfam" id="PF00005">
    <property type="entry name" value="ABC_tran"/>
    <property type="match status" value="1"/>
</dbReference>
<dbReference type="GO" id="GO:0005524">
    <property type="term" value="F:ATP binding"/>
    <property type="evidence" value="ECO:0007669"/>
    <property type="project" value="UniProtKB-KW"/>
</dbReference>
<organism evidence="6 7">
    <name type="scientific">Leifsonia shinshuensis</name>
    <dbReference type="NCBI Taxonomy" id="150026"/>
    <lineage>
        <taxon>Bacteria</taxon>
        <taxon>Bacillati</taxon>
        <taxon>Actinomycetota</taxon>
        <taxon>Actinomycetes</taxon>
        <taxon>Micrococcales</taxon>
        <taxon>Microbacteriaceae</taxon>
        <taxon>Leifsonia</taxon>
    </lineage>
</organism>
<dbReference type="FunFam" id="3.40.50.300:FF:000016">
    <property type="entry name" value="Oligopeptide ABC transporter ATP-binding component"/>
    <property type="match status" value="1"/>
</dbReference>
<sequence>MINLGIDEVVNPRLRGVGQVRQGRARAKAAQAAQAAAAATTIPTVAPAQLQQARSSVVDPSKTILEISDLWVDYGSHDDPLHALRGIDLSLRRGEILGLAGESGSGKSTLGFAITRLLRSPGRVAKGSVTYYGRTGAKSEELDVLGASDEELRRFRWEETSVVFQAAMNSLNPVLTVRTQLEDTIKSHRPQLPKSARAERARELMELVGIDPSRLDSHPFELSGGQRQRVMIAMALALDPAVVILDEPTTSLDVVVQRDILRCIVDLQQRLDSSFIFITHDLSLLLEVADRIAVMYGGEIVELTTSEEIMDNPLHPYTKKLLQSFPTLRGPRKTLGTLSGAAPSLRSMPTGCAFHPRCPIAVEACKTIDPPLLAIRPDPDGAGATSWSEPSTDGERLVACTVVHEEYAAAEKVVNQ</sequence>
<dbReference type="PROSITE" id="PS50893">
    <property type="entry name" value="ABC_TRANSPORTER_2"/>
    <property type="match status" value="1"/>
</dbReference>
<protein>
    <submittedName>
        <fullName evidence="6">ABC transporter ATP-binding protein</fullName>
    </submittedName>
</protein>
<dbReference type="PROSITE" id="PS00211">
    <property type="entry name" value="ABC_TRANSPORTER_1"/>
    <property type="match status" value="1"/>
</dbReference>
<dbReference type="CDD" id="cd03257">
    <property type="entry name" value="ABC_NikE_OppD_transporters"/>
    <property type="match status" value="1"/>
</dbReference>
<dbReference type="InterPro" id="IPR017871">
    <property type="entry name" value="ABC_transporter-like_CS"/>
</dbReference>
<evidence type="ECO:0000256" key="1">
    <source>
        <dbReference type="ARBA" id="ARBA00005417"/>
    </source>
</evidence>
<dbReference type="GO" id="GO:0015833">
    <property type="term" value="P:peptide transport"/>
    <property type="evidence" value="ECO:0007669"/>
    <property type="project" value="InterPro"/>
</dbReference>
<dbReference type="InterPro" id="IPR003439">
    <property type="entry name" value="ABC_transporter-like_ATP-bd"/>
</dbReference>
<dbReference type="PANTHER" id="PTHR43067:SF3">
    <property type="entry name" value="MALTOSE ABC TRANSPORTER, ATP-BINDING PROTEIN"/>
    <property type="match status" value="1"/>
</dbReference>
<dbReference type="Proteomes" id="UP000515511">
    <property type="component" value="Chromosome"/>
</dbReference>
<accession>A0A7G6YGQ4</accession>
<dbReference type="AlphaFoldDB" id="A0A7G6YGQ4"/>
<keyword evidence="3" id="KW-0547">Nucleotide-binding</keyword>
<dbReference type="SMART" id="SM00382">
    <property type="entry name" value="AAA"/>
    <property type="match status" value="1"/>
</dbReference>
<evidence type="ECO:0000313" key="6">
    <source>
        <dbReference type="EMBL" id="QNE37669.1"/>
    </source>
</evidence>
<keyword evidence="4 6" id="KW-0067">ATP-binding</keyword>
<evidence type="ECO:0000256" key="3">
    <source>
        <dbReference type="ARBA" id="ARBA00022741"/>
    </source>
</evidence>
<evidence type="ECO:0000259" key="5">
    <source>
        <dbReference type="PROSITE" id="PS50893"/>
    </source>
</evidence>
<name>A0A7G6YGQ4_9MICO</name>
<dbReference type="Pfam" id="PF08352">
    <property type="entry name" value="oligo_HPY"/>
    <property type="match status" value="1"/>
</dbReference>
<evidence type="ECO:0000313" key="7">
    <source>
        <dbReference type="Proteomes" id="UP000515511"/>
    </source>
</evidence>
<evidence type="ECO:0000256" key="4">
    <source>
        <dbReference type="ARBA" id="ARBA00022840"/>
    </source>
</evidence>
<comment type="similarity">
    <text evidence="1">Belongs to the ABC transporter superfamily.</text>
</comment>
<dbReference type="InterPro" id="IPR003593">
    <property type="entry name" value="AAA+_ATPase"/>
</dbReference>
<reference evidence="7" key="1">
    <citation type="submission" date="2019-09" db="EMBL/GenBank/DDBJ databases">
        <title>Antimicrobial potential of Antarctic Bacteria.</title>
        <authorList>
            <person name="Benaud N."/>
            <person name="Edwards R.J."/>
            <person name="Ferrari B.C."/>
        </authorList>
    </citation>
    <scope>NUCLEOTIDE SEQUENCE [LARGE SCALE GENOMIC DNA]</scope>
    <source>
        <strain evidence="7">INR9</strain>
    </source>
</reference>
<dbReference type="EMBL" id="CP043641">
    <property type="protein sequence ID" value="QNE37669.1"/>
    <property type="molecule type" value="Genomic_DNA"/>
</dbReference>